<dbReference type="InterPro" id="IPR018723">
    <property type="entry name" value="DUF2254_membrane"/>
</dbReference>
<dbReference type="Pfam" id="PF10011">
    <property type="entry name" value="DUF2254"/>
    <property type="match status" value="1"/>
</dbReference>
<feature type="transmembrane region" description="Helical" evidence="1">
    <location>
        <begin position="21"/>
        <end position="42"/>
    </location>
</feature>
<keyword evidence="3" id="KW-1185">Reference proteome</keyword>
<dbReference type="EMBL" id="JAAEDI010000024">
    <property type="protein sequence ID" value="MBR0652093.1"/>
    <property type="molecule type" value="Genomic_DNA"/>
</dbReference>
<name>A0ABS5EM36_9PROT</name>
<reference evidence="3" key="1">
    <citation type="journal article" date="2021" name="Syst. Appl. Microbiol.">
        <title>Roseomonas hellenica sp. nov., isolated from roots of wild-growing Alkanna tinctoria.</title>
        <authorList>
            <person name="Rat A."/>
            <person name="Naranjo H.D."/>
            <person name="Lebbe L."/>
            <person name="Cnockaert M."/>
            <person name="Krigas N."/>
            <person name="Grigoriadou K."/>
            <person name="Maloupa E."/>
            <person name="Willems A."/>
        </authorList>
    </citation>
    <scope>NUCLEOTIDE SEQUENCE [LARGE SCALE GENOMIC DNA]</scope>
    <source>
        <strain evidence="3">LMG 31159</strain>
    </source>
</reference>
<evidence type="ECO:0000313" key="3">
    <source>
        <dbReference type="Proteomes" id="UP000698752"/>
    </source>
</evidence>
<protein>
    <submittedName>
        <fullName evidence="2">DUF2254 domain-containing protein</fullName>
    </submittedName>
</protein>
<organism evidence="2 3">
    <name type="scientific">Neoroseomonas terrae</name>
    <dbReference type="NCBI Taxonomy" id="424799"/>
    <lineage>
        <taxon>Bacteria</taxon>
        <taxon>Pseudomonadati</taxon>
        <taxon>Pseudomonadota</taxon>
        <taxon>Alphaproteobacteria</taxon>
        <taxon>Acetobacterales</taxon>
        <taxon>Acetobacteraceae</taxon>
        <taxon>Neoroseomonas</taxon>
    </lineage>
</organism>
<accession>A0ABS5EM36</accession>
<feature type="transmembrane region" description="Helical" evidence="1">
    <location>
        <begin position="140"/>
        <end position="160"/>
    </location>
</feature>
<keyword evidence="1" id="KW-1133">Transmembrane helix</keyword>
<feature type="transmembrane region" description="Helical" evidence="1">
    <location>
        <begin position="109"/>
        <end position="128"/>
    </location>
</feature>
<gene>
    <name evidence="2" type="ORF">GXW78_20730</name>
</gene>
<evidence type="ECO:0000313" key="2">
    <source>
        <dbReference type="EMBL" id="MBR0652093.1"/>
    </source>
</evidence>
<feature type="transmembrane region" description="Helical" evidence="1">
    <location>
        <begin position="62"/>
        <end position="88"/>
    </location>
</feature>
<sequence length="434" mass="46333">MSNYVRGRLEALGDAFWLRPALLVLLGVLAGEGAVSLEIAGWPDAVLSAGWLYAGGESGARALLSAIASSTIGVAGTTFSITVAALSLASGQMGPRLLRNFIRDAGNQIALGIFLGTFAYALIVLRTVRSTDEGAFVPHLAVTGALVLALLSVATLVWFVHHVASGINVETVIDLVHRDLQEAVGRLTLDCPDAQFPAAAPSGSPVRLETSGYLRALDEDALADWAANAGRTLILRVRPGDYVFPGVPIAEVTPGELVEAEEQLRNAMVLGPRQAAAQDLEFAVRQLAEVAVRALSPGINDPFTAVAVLDRFGDVLCWMTRRHLPGPVVLRDGQAVLFRRAIDYDGLLDAMFHMIRQAGASSAAVIVRLVEVLGIALEAETNPVRRTALRRHADLALAAGQRELHEPASVEDLRVRHTRCYETGLSQDQDEIAQ</sequence>
<keyword evidence="1" id="KW-0812">Transmembrane</keyword>
<proteinExistence type="predicted"/>
<evidence type="ECO:0000256" key="1">
    <source>
        <dbReference type="SAM" id="Phobius"/>
    </source>
</evidence>
<keyword evidence="1" id="KW-0472">Membrane</keyword>
<comment type="caution">
    <text evidence="2">The sequence shown here is derived from an EMBL/GenBank/DDBJ whole genome shotgun (WGS) entry which is preliminary data.</text>
</comment>
<dbReference type="RefSeq" id="WP_211870809.1">
    <property type="nucleotide sequence ID" value="NZ_JAAEDI010000024.1"/>
</dbReference>
<dbReference type="Proteomes" id="UP000698752">
    <property type="component" value="Unassembled WGS sequence"/>
</dbReference>